<comment type="caution">
    <text evidence="1">The sequence shown here is derived from an EMBL/GenBank/DDBJ whole genome shotgun (WGS) entry which is preliminary data.</text>
</comment>
<evidence type="ECO:0000313" key="1">
    <source>
        <dbReference type="EMBL" id="KAK8492911.1"/>
    </source>
</evidence>
<gene>
    <name evidence="1" type="ORF">V6N12_017756</name>
</gene>
<dbReference type="Proteomes" id="UP001472677">
    <property type="component" value="Unassembled WGS sequence"/>
</dbReference>
<protein>
    <submittedName>
        <fullName evidence="1">Uncharacterized protein</fullName>
    </submittedName>
</protein>
<reference evidence="1 2" key="1">
    <citation type="journal article" date="2024" name="G3 (Bethesda)">
        <title>Genome assembly of Hibiscus sabdariffa L. provides insights into metabolisms of medicinal natural products.</title>
        <authorList>
            <person name="Kim T."/>
        </authorList>
    </citation>
    <scope>NUCLEOTIDE SEQUENCE [LARGE SCALE GENOMIC DNA]</scope>
    <source>
        <strain evidence="1">TK-2024</strain>
        <tissue evidence="1">Old leaves</tissue>
    </source>
</reference>
<accession>A0ABR2AI21</accession>
<name>A0ABR2AI21_9ROSI</name>
<organism evidence="1 2">
    <name type="scientific">Hibiscus sabdariffa</name>
    <name type="common">roselle</name>
    <dbReference type="NCBI Taxonomy" id="183260"/>
    <lineage>
        <taxon>Eukaryota</taxon>
        <taxon>Viridiplantae</taxon>
        <taxon>Streptophyta</taxon>
        <taxon>Embryophyta</taxon>
        <taxon>Tracheophyta</taxon>
        <taxon>Spermatophyta</taxon>
        <taxon>Magnoliopsida</taxon>
        <taxon>eudicotyledons</taxon>
        <taxon>Gunneridae</taxon>
        <taxon>Pentapetalae</taxon>
        <taxon>rosids</taxon>
        <taxon>malvids</taxon>
        <taxon>Malvales</taxon>
        <taxon>Malvaceae</taxon>
        <taxon>Malvoideae</taxon>
        <taxon>Hibiscus</taxon>
    </lineage>
</organism>
<keyword evidence="2" id="KW-1185">Reference proteome</keyword>
<evidence type="ECO:0000313" key="2">
    <source>
        <dbReference type="Proteomes" id="UP001472677"/>
    </source>
</evidence>
<sequence>MKAKYGKCVKEIRELLAIGRNISSPRRDDCKPIIDTTFCHSPKFKTPDGAKAMDTSSFCPARKKAKAKPASIQII</sequence>
<proteinExistence type="predicted"/>
<dbReference type="EMBL" id="JBBPBM010000675">
    <property type="protein sequence ID" value="KAK8492911.1"/>
    <property type="molecule type" value="Genomic_DNA"/>
</dbReference>